<reference evidence="1" key="2">
    <citation type="submission" date="2013-05" db="EMBL/GenBank/DDBJ databases">
        <authorList>
            <person name="Carter J.-M."/>
            <person name="Baker S.C."/>
            <person name="Pink R."/>
            <person name="Carter D.R.F."/>
            <person name="Collins A."/>
            <person name="Tomlin J."/>
            <person name="Gibbs M."/>
            <person name="Breuker C.J."/>
        </authorList>
    </citation>
    <scope>NUCLEOTIDE SEQUENCE</scope>
    <source>
        <tissue evidence="1">Ovary</tissue>
    </source>
</reference>
<dbReference type="AlphaFoldDB" id="S4PST7"/>
<organism evidence="1">
    <name type="scientific">Pararge aegeria</name>
    <name type="common">speckled wood butterfly</name>
    <dbReference type="NCBI Taxonomy" id="116150"/>
    <lineage>
        <taxon>Eukaryota</taxon>
        <taxon>Metazoa</taxon>
        <taxon>Ecdysozoa</taxon>
        <taxon>Arthropoda</taxon>
        <taxon>Hexapoda</taxon>
        <taxon>Insecta</taxon>
        <taxon>Pterygota</taxon>
        <taxon>Neoptera</taxon>
        <taxon>Endopterygota</taxon>
        <taxon>Lepidoptera</taxon>
        <taxon>Glossata</taxon>
        <taxon>Ditrysia</taxon>
        <taxon>Papilionoidea</taxon>
        <taxon>Nymphalidae</taxon>
        <taxon>Satyrinae</taxon>
        <taxon>Satyrini</taxon>
        <taxon>Parargina</taxon>
        <taxon>Pararge</taxon>
    </lineage>
</organism>
<sequence length="68" mass="7911">MLLAHWTGISVTKQNSTFYRTVRYSIIYLCPARLSRAGDNYITKETISIYLLPQLYQLSQLWHTSGNN</sequence>
<feature type="non-terminal residue" evidence="1">
    <location>
        <position position="68"/>
    </location>
</feature>
<reference evidence="1" key="1">
    <citation type="journal article" date="2013" name="BMC Genomics">
        <title>Unscrambling butterfly oogenesis.</title>
        <authorList>
            <person name="Carter J.M."/>
            <person name="Baker S.C."/>
            <person name="Pink R."/>
            <person name="Carter D.R."/>
            <person name="Collins A."/>
            <person name="Tomlin J."/>
            <person name="Gibbs M."/>
            <person name="Breuker C.J."/>
        </authorList>
    </citation>
    <scope>NUCLEOTIDE SEQUENCE</scope>
    <source>
        <tissue evidence="1">Ovary</tissue>
    </source>
</reference>
<protein>
    <submittedName>
        <fullName evidence="1">Uncharacterized protein</fullName>
    </submittedName>
</protein>
<dbReference type="EMBL" id="GAIX01013218">
    <property type="protein sequence ID" value="JAA79342.1"/>
    <property type="molecule type" value="Transcribed_RNA"/>
</dbReference>
<accession>S4PST7</accession>
<proteinExistence type="predicted"/>
<name>S4PST7_9NEOP</name>
<evidence type="ECO:0000313" key="1">
    <source>
        <dbReference type="EMBL" id="JAA79342.1"/>
    </source>
</evidence>